<dbReference type="Proteomes" id="UP000249633">
    <property type="component" value="Unassembled WGS sequence"/>
</dbReference>
<dbReference type="GO" id="GO:0016757">
    <property type="term" value="F:glycosyltransferase activity"/>
    <property type="evidence" value="ECO:0007669"/>
    <property type="project" value="InterPro"/>
</dbReference>
<accession>A0A2W5DMW8</accession>
<dbReference type="Pfam" id="PF13579">
    <property type="entry name" value="Glyco_trans_4_4"/>
    <property type="match status" value="1"/>
</dbReference>
<dbReference type="InterPro" id="IPR028098">
    <property type="entry name" value="Glyco_trans_4-like_N"/>
</dbReference>
<keyword evidence="3" id="KW-0808">Transferase</keyword>
<feature type="domain" description="Glycosyltransferase subfamily 4-like N-terminal" evidence="2">
    <location>
        <begin position="12"/>
        <end position="170"/>
    </location>
</feature>
<dbReference type="Gene3D" id="3.40.50.2000">
    <property type="entry name" value="Glycogen Phosphorylase B"/>
    <property type="match status" value="2"/>
</dbReference>
<dbReference type="InterPro" id="IPR001296">
    <property type="entry name" value="Glyco_trans_1"/>
</dbReference>
<evidence type="ECO:0000259" key="1">
    <source>
        <dbReference type="Pfam" id="PF00534"/>
    </source>
</evidence>
<evidence type="ECO:0000259" key="2">
    <source>
        <dbReference type="Pfam" id="PF13579"/>
    </source>
</evidence>
<organism evidence="3 4">
    <name type="scientific">Roseateles depolymerans</name>
    <dbReference type="NCBI Taxonomy" id="76731"/>
    <lineage>
        <taxon>Bacteria</taxon>
        <taxon>Pseudomonadati</taxon>
        <taxon>Pseudomonadota</taxon>
        <taxon>Betaproteobacteria</taxon>
        <taxon>Burkholderiales</taxon>
        <taxon>Sphaerotilaceae</taxon>
        <taxon>Roseateles</taxon>
    </lineage>
</organism>
<dbReference type="SUPFAM" id="SSF53756">
    <property type="entry name" value="UDP-Glycosyltransferase/glycogen phosphorylase"/>
    <property type="match status" value="1"/>
</dbReference>
<dbReference type="CDD" id="cd03801">
    <property type="entry name" value="GT4_PimA-like"/>
    <property type="match status" value="1"/>
</dbReference>
<comment type="caution">
    <text evidence="3">The sequence shown here is derived from an EMBL/GenBank/DDBJ whole genome shotgun (WGS) entry which is preliminary data.</text>
</comment>
<protein>
    <submittedName>
        <fullName evidence="3">Glycosyltransferase family 1 protein</fullName>
    </submittedName>
</protein>
<name>A0A2W5DMW8_9BURK</name>
<reference evidence="3 4" key="1">
    <citation type="submission" date="2017-08" db="EMBL/GenBank/DDBJ databases">
        <title>Infants hospitalized years apart are colonized by the same room-sourced microbial strains.</title>
        <authorList>
            <person name="Brooks B."/>
            <person name="Olm M.R."/>
            <person name="Firek B.A."/>
            <person name="Baker R."/>
            <person name="Thomas B.C."/>
            <person name="Morowitz M.J."/>
            <person name="Banfield J.F."/>
        </authorList>
    </citation>
    <scope>NUCLEOTIDE SEQUENCE [LARGE SCALE GENOMIC DNA]</scope>
    <source>
        <strain evidence="3">S2_012_000_R2_81</strain>
    </source>
</reference>
<dbReference type="PANTHER" id="PTHR12526">
    <property type="entry name" value="GLYCOSYLTRANSFERASE"/>
    <property type="match status" value="1"/>
</dbReference>
<gene>
    <name evidence="3" type="ORF">DI603_11440</name>
</gene>
<sequence length="377" mass="41328">MKILHVAETSRGGCGTYLNEMLPQQLAALGEARLRCIAPRQHLDQLDRLPAALLHGFDRPSRARGLPQLAASVRRLVRDWQPDLIHAHSTFAGAVVRTLSLVTPMPPVIYCPHGWVFDVPLPGPVSRLARLTERWLSGRCARIVAISQAERLQALACGIPDERIVVVRNGVAAEASTDVAAWDDRRLRLLFVGRLDRQKGADTLIDAIAPLQRSLCLRIVGERVHGGREHALPSLPHVSYTGWLSLEQVAAQINACDAVVMPSRWEGFGLVAVEAMRAAKPVLASEVGGLREIVQDPQTGRFFPPDNPLALRRLLASLDRDQLRRQGLAGRERFLQHYTSRRTHEELMRLYAEVLGRPAGAPLVAPAGVAVPPGGQA</sequence>
<dbReference type="EMBL" id="QFOD01000009">
    <property type="protein sequence ID" value="PZP32063.1"/>
    <property type="molecule type" value="Genomic_DNA"/>
</dbReference>
<dbReference type="Pfam" id="PF00534">
    <property type="entry name" value="Glycos_transf_1"/>
    <property type="match status" value="1"/>
</dbReference>
<feature type="domain" description="Glycosyl transferase family 1" evidence="1">
    <location>
        <begin position="180"/>
        <end position="325"/>
    </location>
</feature>
<dbReference type="PANTHER" id="PTHR12526:SF630">
    <property type="entry name" value="GLYCOSYLTRANSFERASE"/>
    <property type="match status" value="1"/>
</dbReference>
<evidence type="ECO:0000313" key="3">
    <source>
        <dbReference type="EMBL" id="PZP32063.1"/>
    </source>
</evidence>
<evidence type="ECO:0000313" key="4">
    <source>
        <dbReference type="Proteomes" id="UP000249633"/>
    </source>
</evidence>
<proteinExistence type="predicted"/>
<dbReference type="AlphaFoldDB" id="A0A2W5DMW8"/>